<dbReference type="InterPro" id="IPR047659">
    <property type="entry name" value="T7SS_assoc"/>
</dbReference>
<gene>
    <name evidence="2" type="ORF">GCM10023220_18090</name>
</gene>
<dbReference type="RefSeq" id="WP_345618595.1">
    <property type="nucleotide sequence ID" value="NZ_BAABIG010000018.1"/>
</dbReference>
<dbReference type="EMBL" id="BAABIG010000018">
    <property type="protein sequence ID" value="GAA4792622.1"/>
    <property type="molecule type" value="Genomic_DNA"/>
</dbReference>
<dbReference type="NCBIfam" id="NF033532">
    <property type="entry name" value="lone7para_assoc"/>
    <property type="match status" value="1"/>
</dbReference>
<organism evidence="2 3">
    <name type="scientific">Streptomyces ziwulingensis</name>
    <dbReference type="NCBI Taxonomy" id="1045501"/>
    <lineage>
        <taxon>Bacteria</taxon>
        <taxon>Bacillati</taxon>
        <taxon>Actinomycetota</taxon>
        <taxon>Actinomycetes</taxon>
        <taxon>Kitasatosporales</taxon>
        <taxon>Streptomycetaceae</taxon>
        <taxon>Streptomyces</taxon>
    </lineage>
</organism>
<evidence type="ECO:0000259" key="1">
    <source>
        <dbReference type="Pfam" id="PF07179"/>
    </source>
</evidence>
<reference evidence="3" key="1">
    <citation type="journal article" date="2019" name="Int. J. Syst. Evol. Microbiol.">
        <title>The Global Catalogue of Microorganisms (GCM) 10K type strain sequencing project: providing services to taxonomists for standard genome sequencing and annotation.</title>
        <authorList>
            <consortium name="The Broad Institute Genomics Platform"/>
            <consortium name="The Broad Institute Genome Sequencing Center for Infectious Disease"/>
            <person name="Wu L."/>
            <person name="Ma J."/>
        </authorList>
    </citation>
    <scope>NUCLEOTIDE SEQUENCE [LARGE SCALE GENOMIC DNA]</scope>
    <source>
        <strain evidence="3">JCM 18081</strain>
    </source>
</reference>
<protein>
    <recommendedName>
        <fullName evidence="1">SseB protein N-terminal domain-containing protein</fullName>
    </recommendedName>
</protein>
<feature type="domain" description="SseB protein N-terminal" evidence="1">
    <location>
        <begin position="89"/>
        <end position="189"/>
    </location>
</feature>
<comment type="caution">
    <text evidence="2">The sequence shown here is derived from an EMBL/GenBank/DDBJ whole genome shotgun (WGS) entry which is preliminary data.</text>
</comment>
<evidence type="ECO:0000313" key="2">
    <source>
        <dbReference type="EMBL" id="GAA4792622.1"/>
    </source>
</evidence>
<evidence type="ECO:0000313" key="3">
    <source>
        <dbReference type="Proteomes" id="UP001501265"/>
    </source>
</evidence>
<sequence length="203" mass="21459">MRVDEASERGRAATPTPPEDIVEAARLAPEHWISMIDPGWHDEGVPPDRVVIGRWRTGVTGEIEEWEENEAYRPSPEALGWPRATDPVDEALQRAVTGYGPDEDVLRALADAEVAVLTLVDGTPVTAAVADGRPVVPVFTSAPHLDTAGGFAFALVTVPDLLDRVPPGHALYVNPPSPAGTVLETDALAKTVAARPGADRAAG</sequence>
<proteinExistence type="predicted"/>
<dbReference type="Proteomes" id="UP001501265">
    <property type="component" value="Unassembled WGS sequence"/>
</dbReference>
<keyword evidence="3" id="KW-1185">Reference proteome</keyword>
<accession>A0ABP9BA45</accession>
<name>A0ABP9BA45_9ACTN</name>
<dbReference type="Pfam" id="PF07179">
    <property type="entry name" value="SseB"/>
    <property type="match status" value="1"/>
</dbReference>
<dbReference type="InterPro" id="IPR009839">
    <property type="entry name" value="SseB_N"/>
</dbReference>